<protein>
    <submittedName>
        <fullName evidence="3">Uncharacterized protein</fullName>
    </submittedName>
</protein>
<dbReference type="SMART" id="SM00471">
    <property type="entry name" value="HDc"/>
    <property type="match status" value="1"/>
</dbReference>
<gene>
    <name evidence="3" type="ORF">CDQ84_04440</name>
</gene>
<reference evidence="3 4" key="1">
    <citation type="submission" date="2017-06" db="EMBL/GenBank/DDBJ databases">
        <title>Investigating the central metabolism of Clostridium thermosuccinogenes.</title>
        <authorList>
            <person name="Koendjbiharie J.G."/>
            <person name="van Kranenburg R."/>
        </authorList>
    </citation>
    <scope>NUCLEOTIDE SEQUENCE [LARGE SCALE GENOMIC DNA]</scope>
    <source>
        <strain evidence="3 4">DSM 5806</strain>
    </source>
</reference>
<name>A0A2K2FIU1_9CLOT</name>
<dbReference type="RefSeq" id="WP_103080522.1">
    <property type="nucleotide sequence ID" value="NZ_CP021850.1"/>
</dbReference>
<organism evidence="3 4">
    <name type="scientific">Clostridium thermosuccinogenes</name>
    <dbReference type="NCBI Taxonomy" id="84032"/>
    <lineage>
        <taxon>Bacteria</taxon>
        <taxon>Bacillati</taxon>
        <taxon>Bacillota</taxon>
        <taxon>Clostridia</taxon>
        <taxon>Eubacteriales</taxon>
        <taxon>Clostridiaceae</taxon>
        <taxon>Clostridium</taxon>
    </lineage>
</organism>
<dbReference type="PANTHER" id="PTHR43155:SF2">
    <property type="entry name" value="CYCLIC DI-GMP PHOSPHODIESTERASE PA4108"/>
    <property type="match status" value="1"/>
</dbReference>
<dbReference type="PROSITE" id="PS51831">
    <property type="entry name" value="HD"/>
    <property type="match status" value="1"/>
</dbReference>
<evidence type="ECO:0000313" key="4">
    <source>
        <dbReference type="Proteomes" id="UP000236151"/>
    </source>
</evidence>
<dbReference type="InterPro" id="IPR006675">
    <property type="entry name" value="HDIG_dom"/>
</dbReference>
<dbReference type="CDD" id="cd00077">
    <property type="entry name" value="HDc"/>
    <property type="match status" value="1"/>
</dbReference>
<dbReference type="EMBL" id="NIOJ01000007">
    <property type="protein sequence ID" value="PNU00687.1"/>
    <property type="molecule type" value="Genomic_DNA"/>
</dbReference>
<dbReference type="Pfam" id="PF13487">
    <property type="entry name" value="HD_5"/>
    <property type="match status" value="1"/>
</dbReference>
<dbReference type="Proteomes" id="UP000236151">
    <property type="component" value="Unassembled WGS sequence"/>
</dbReference>
<dbReference type="KEGG" id="cthd:CDO33_06450"/>
<dbReference type="SUPFAM" id="SSF109604">
    <property type="entry name" value="HD-domain/PDEase-like"/>
    <property type="match status" value="1"/>
</dbReference>
<dbReference type="Gene3D" id="1.10.3210.10">
    <property type="entry name" value="Hypothetical protein af1432"/>
    <property type="match status" value="1"/>
</dbReference>
<dbReference type="InterPro" id="IPR003607">
    <property type="entry name" value="HD/PDEase_dom"/>
</dbReference>
<evidence type="ECO:0000313" key="3">
    <source>
        <dbReference type="EMBL" id="PNU00687.1"/>
    </source>
</evidence>
<dbReference type="NCBIfam" id="TIGR00277">
    <property type="entry name" value="HDIG"/>
    <property type="match status" value="1"/>
</dbReference>
<evidence type="ECO:0000259" key="2">
    <source>
        <dbReference type="PROSITE" id="PS51832"/>
    </source>
</evidence>
<feature type="domain" description="HD-GYP" evidence="2">
    <location>
        <begin position="113"/>
        <end position="311"/>
    </location>
</feature>
<sequence length="352" mass="40020">MNKKLIFSALRCPDGYMIADDIFSKYGTLIVAKDTIVNEFIRQKLISFNVDRIAVFEPELPKNSNNSPKEAFADTKRKYSEGTNSIKVIIKDLAVGNKLDYENINEISNSFYENMNSNFAVIDCLNQVKSADEYIYTHCVNVSLYSMLIGKWLKLSENEIKILMNAGILHDVGKSKVPAEILNKRGPLTESEFDIIKKHPLYGLEMINDIPDMNDEIKNAVLMHHERENGTGYPYGLKGANISYFAKIISIADAFDAMTSECVYRHRLTPFETFREFEKAGIGGGYYDPDILLTFLHNISQYYIGSKVMMNTGKVGEVVYVPPHCISRPVVRVEDEYIDLSIQKNIKIVEML</sequence>
<dbReference type="InterPro" id="IPR006674">
    <property type="entry name" value="HD_domain"/>
</dbReference>
<dbReference type="AlphaFoldDB" id="A0A2K2FIU1"/>
<accession>A0A2K2FIU1</accession>
<dbReference type="OrthoDB" id="9804747at2"/>
<comment type="caution">
    <text evidence="3">The sequence shown here is derived from an EMBL/GenBank/DDBJ whole genome shotgun (WGS) entry which is preliminary data.</text>
</comment>
<keyword evidence="4" id="KW-1185">Reference proteome</keyword>
<evidence type="ECO:0000259" key="1">
    <source>
        <dbReference type="PROSITE" id="PS51831"/>
    </source>
</evidence>
<proteinExistence type="predicted"/>
<dbReference type="PANTHER" id="PTHR43155">
    <property type="entry name" value="CYCLIC DI-GMP PHOSPHODIESTERASE PA4108-RELATED"/>
    <property type="match status" value="1"/>
</dbReference>
<dbReference type="PROSITE" id="PS51832">
    <property type="entry name" value="HD_GYP"/>
    <property type="match status" value="1"/>
</dbReference>
<dbReference type="InterPro" id="IPR037522">
    <property type="entry name" value="HD_GYP_dom"/>
</dbReference>
<feature type="domain" description="HD" evidence="1">
    <location>
        <begin position="135"/>
        <end position="258"/>
    </location>
</feature>